<feature type="domain" description="Sporulation transcription regulator WhiA N-terminal" evidence="1">
    <location>
        <begin position="19"/>
        <end position="54"/>
    </location>
</feature>
<dbReference type="InterPro" id="IPR018478">
    <property type="entry name" value="Sporu_reg_WhiA_N_dom"/>
</dbReference>
<dbReference type="InterPro" id="IPR027434">
    <property type="entry name" value="Homing_endonucl"/>
</dbReference>
<name>A0A2C6MHZ2_9FIRM</name>
<reference evidence="2 3" key="1">
    <citation type="submission" date="2013-09" db="EMBL/GenBank/DDBJ databases">
        <title>Biodegradation of hydrocarbons in the deep terrestrial subsurface : characterization of a microbial consortium composed of two Desulfotomaculum species originating from a deep geological formation.</title>
        <authorList>
            <person name="Aullo T."/>
            <person name="Berlendis S."/>
            <person name="Lascourreges J.-F."/>
            <person name="Dessort D."/>
            <person name="Saint-Laurent S."/>
            <person name="Schraauwers B."/>
            <person name="Mas J."/>
            <person name="Magot M."/>
            <person name="Ranchou-Peyruse A."/>
        </authorList>
    </citation>
    <scope>NUCLEOTIDE SEQUENCE [LARGE SCALE GENOMIC DNA]</scope>
    <source>
        <strain evidence="2 3">Bs107</strain>
    </source>
</reference>
<gene>
    <name evidence="2" type="ORF">P378_03690</name>
</gene>
<dbReference type="EMBL" id="AWQQ01000021">
    <property type="protein sequence ID" value="PHJ39395.1"/>
    <property type="molecule type" value="Genomic_DNA"/>
</dbReference>
<evidence type="ECO:0000259" key="1">
    <source>
        <dbReference type="Pfam" id="PF10298"/>
    </source>
</evidence>
<dbReference type="Proteomes" id="UP000222564">
    <property type="component" value="Unassembled WGS sequence"/>
</dbReference>
<evidence type="ECO:0000313" key="2">
    <source>
        <dbReference type="EMBL" id="PHJ39395.1"/>
    </source>
</evidence>
<dbReference type="Pfam" id="PF10298">
    <property type="entry name" value="WhiA_N"/>
    <property type="match status" value="1"/>
</dbReference>
<comment type="caution">
    <text evidence="2">The sequence shown here is derived from an EMBL/GenBank/DDBJ whole genome shotgun (WGS) entry which is preliminary data.</text>
</comment>
<proteinExistence type="predicted"/>
<organism evidence="2 3">
    <name type="scientific">Desulforamulus profundi</name>
    <dbReference type="NCBI Taxonomy" id="1383067"/>
    <lineage>
        <taxon>Bacteria</taxon>
        <taxon>Bacillati</taxon>
        <taxon>Bacillota</taxon>
        <taxon>Clostridia</taxon>
        <taxon>Eubacteriales</taxon>
        <taxon>Peptococcaceae</taxon>
        <taxon>Desulforamulus</taxon>
    </lineage>
</organism>
<keyword evidence="3" id="KW-1185">Reference proteome</keyword>
<sequence length="62" mass="6667">MSFSAVTKNELARVVGGKNCCRLAELAALIKMDGSVQISGQKKLSLNIVTENAPWPVKYLSS</sequence>
<accession>A0A2C6MHZ2</accession>
<evidence type="ECO:0000313" key="3">
    <source>
        <dbReference type="Proteomes" id="UP000222564"/>
    </source>
</evidence>
<dbReference type="Gene3D" id="3.10.28.10">
    <property type="entry name" value="Homing endonucleases"/>
    <property type="match status" value="1"/>
</dbReference>
<dbReference type="AlphaFoldDB" id="A0A2C6MHZ2"/>
<protein>
    <recommendedName>
        <fullName evidence="1">Sporulation transcription regulator WhiA N-terminal domain-containing protein</fullName>
    </recommendedName>
</protein>